<reference evidence="2 3" key="1">
    <citation type="journal article" date="2018" name="Mol. Plant">
        <title>The genome of Artemisia annua provides insight into the evolution of Asteraceae family and artemisinin biosynthesis.</title>
        <authorList>
            <person name="Shen Q."/>
            <person name="Zhang L."/>
            <person name="Liao Z."/>
            <person name="Wang S."/>
            <person name="Yan T."/>
            <person name="Shi P."/>
            <person name="Liu M."/>
            <person name="Fu X."/>
            <person name="Pan Q."/>
            <person name="Wang Y."/>
            <person name="Lv Z."/>
            <person name="Lu X."/>
            <person name="Zhang F."/>
            <person name="Jiang W."/>
            <person name="Ma Y."/>
            <person name="Chen M."/>
            <person name="Hao X."/>
            <person name="Li L."/>
            <person name="Tang Y."/>
            <person name="Lv G."/>
            <person name="Zhou Y."/>
            <person name="Sun X."/>
            <person name="Brodelius P.E."/>
            <person name="Rose J.K.C."/>
            <person name="Tang K."/>
        </authorList>
    </citation>
    <scope>NUCLEOTIDE SEQUENCE [LARGE SCALE GENOMIC DNA]</scope>
    <source>
        <strain evidence="3">cv. Huhao1</strain>
        <tissue evidence="2">Leaf</tissue>
    </source>
</reference>
<dbReference type="PANTHER" id="PTHR31286:SF99">
    <property type="entry name" value="DUF4283 DOMAIN-CONTAINING PROTEIN"/>
    <property type="match status" value="1"/>
</dbReference>
<comment type="caution">
    <text evidence="2">The sequence shown here is derived from an EMBL/GenBank/DDBJ whole genome shotgun (WGS) entry which is preliminary data.</text>
</comment>
<feature type="region of interest" description="Disordered" evidence="1">
    <location>
        <begin position="92"/>
        <end position="135"/>
    </location>
</feature>
<feature type="compositionally biased region" description="Polar residues" evidence="1">
    <location>
        <begin position="106"/>
        <end position="119"/>
    </location>
</feature>
<proteinExistence type="predicted"/>
<keyword evidence="3" id="KW-1185">Reference proteome</keyword>
<dbReference type="EMBL" id="PKPP01001963">
    <property type="protein sequence ID" value="PWA78603.1"/>
    <property type="molecule type" value="Genomic_DNA"/>
</dbReference>
<feature type="compositionally biased region" description="Low complexity" evidence="1">
    <location>
        <begin position="123"/>
        <end position="135"/>
    </location>
</feature>
<feature type="compositionally biased region" description="Basic and acidic residues" evidence="1">
    <location>
        <begin position="95"/>
        <end position="105"/>
    </location>
</feature>
<dbReference type="Proteomes" id="UP000245207">
    <property type="component" value="Unassembled WGS sequence"/>
</dbReference>
<dbReference type="PANTHER" id="PTHR31286">
    <property type="entry name" value="GLYCINE-RICH CELL WALL STRUCTURAL PROTEIN 1.8-LIKE"/>
    <property type="match status" value="1"/>
</dbReference>
<name>A0A2U1NYK3_ARTAN</name>
<protein>
    <recommendedName>
        <fullName evidence="4">Zinc knuckle CX2CX4HX4C</fullName>
    </recommendedName>
</protein>
<feature type="compositionally biased region" description="Polar residues" evidence="1">
    <location>
        <begin position="172"/>
        <end position="192"/>
    </location>
</feature>
<gene>
    <name evidence="2" type="ORF">CTI12_AA213030</name>
</gene>
<sequence length="284" mass="32654">MDDMTARMCQYGKGRLGYARVLVEVDAKKEFKDNIVVQYMNALGSIIRTKIVRVEYTWKPPVCKHCGVFGHSFEQCNKRPRSTEEVNKLQIDNNVRQKDNDKMAKDNNQVNNNPQSRRSNPVGKGNMNANKNGMYNKSETFQNRVEYRPKQSHDQGKKAGMENVNKMKDKSQANSTKGKHTVNNSPSTSNQFDVLGSYEEGVGDDLNEEQRKEVNQFVDKKLQPTPSEQSKWPDKMIDYFNTRWRMIVECNKEEEDVLEDNSFEGRCMADNELEGEDGCLQPSS</sequence>
<dbReference type="AlphaFoldDB" id="A0A2U1NYK3"/>
<feature type="region of interest" description="Disordered" evidence="1">
    <location>
        <begin position="168"/>
        <end position="194"/>
    </location>
</feature>
<evidence type="ECO:0000256" key="1">
    <source>
        <dbReference type="SAM" id="MobiDB-lite"/>
    </source>
</evidence>
<evidence type="ECO:0000313" key="2">
    <source>
        <dbReference type="EMBL" id="PWA78603.1"/>
    </source>
</evidence>
<dbReference type="InterPro" id="IPR040256">
    <property type="entry name" value="At4g02000-like"/>
</dbReference>
<organism evidence="2 3">
    <name type="scientific">Artemisia annua</name>
    <name type="common">Sweet wormwood</name>
    <dbReference type="NCBI Taxonomy" id="35608"/>
    <lineage>
        <taxon>Eukaryota</taxon>
        <taxon>Viridiplantae</taxon>
        <taxon>Streptophyta</taxon>
        <taxon>Embryophyta</taxon>
        <taxon>Tracheophyta</taxon>
        <taxon>Spermatophyta</taxon>
        <taxon>Magnoliopsida</taxon>
        <taxon>eudicotyledons</taxon>
        <taxon>Gunneridae</taxon>
        <taxon>Pentapetalae</taxon>
        <taxon>asterids</taxon>
        <taxon>campanulids</taxon>
        <taxon>Asterales</taxon>
        <taxon>Asteraceae</taxon>
        <taxon>Asteroideae</taxon>
        <taxon>Anthemideae</taxon>
        <taxon>Artemisiinae</taxon>
        <taxon>Artemisia</taxon>
    </lineage>
</organism>
<accession>A0A2U1NYK3</accession>
<evidence type="ECO:0008006" key="4">
    <source>
        <dbReference type="Google" id="ProtNLM"/>
    </source>
</evidence>
<evidence type="ECO:0000313" key="3">
    <source>
        <dbReference type="Proteomes" id="UP000245207"/>
    </source>
</evidence>